<evidence type="ECO:0000256" key="1">
    <source>
        <dbReference type="ARBA" id="ARBA00004651"/>
    </source>
</evidence>
<name>A0ABS6JVK0_9BACI</name>
<keyword evidence="4 8" id="KW-0812">Transmembrane</keyword>
<dbReference type="SUPFAM" id="SSF82866">
    <property type="entry name" value="Multidrug efflux transporter AcrB transmembrane domain"/>
    <property type="match status" value="2"/>
</dbReference>
<organism evidence="10 11">
    <name type="scientific">Evansella alkalicola</name>
    <dbReference type="NCBI Taxonomy" id="745819"/>
    <lineage>
        <taxon>Bacteria</taxon>
        <taxon>Bacillati</taxon>
        <taxon>Bacillota</taxon>
        <taxon>Bacilli</taxon>
        <taxon>Bacillales</taxon>
        <taxon>Bacillaceae</taxon>
        <taxon>Evansella</taxon>
    </lineage>
</organism>
<dbReference type="InterPro" id="IPR004869">
    <property type="entry name" value="MMPL_dom"/>
</dbReference>
<feature type="transmembrane region" description="Helical" evidence="8">
    <location>
        <begin position="243"/>
        <end position="265"/>
    </location>
</feature>
<evidence type="ECO:0000256" key="4">
    <source>
        <dbReference type="ARBA" id="ARBA00022692"/>
    </source>
</evidence>
<feature type="transmembrane region" description="Helical" evidence="8">
    <location>
        <begin position="207"/>
        <end position="223"/>
    </location>
</feature>
<evidence type="ECO:0000256" key="5">
    <source>
        <dbReference type="ARBA" id="ARBA00022989"/>
    </source>
</evidence>
<feature type="transmembrane region" description="Helical" evidence="8">
    <location>
        <begin position="315"/>
        <end position="341"/>
    </location>
</feature>
<feature type="transmembrane region" description="Helical" evidence="8">
    <location>
        <begin position="185"/>
        <end position="202"/>
    </location>
</feature>
<keyword evidence="5 8" id="KW-1133">Transmembrane helix</keyword>
<evidence type="ECO:0000313" key="10">
    <source>
        <dbReference type="EMBL" id="MBU9721272.1"/>
    </source>
</evidence>
<dbReference type="InterPro" id="IPR000731">
    <property type="entry name" value="SSD"/>
</dbReference>
<reference evidence="10 11" key="1">
    <citation type="submission" date="2021-06" db="EMBL/GenBank/DDBJ databases">
        <title>Bacillus sp. RD4P76, an endophyte from a halophyte.</title>
        <authorList>
            <person name="Sun J.-Q."/>
        </authorList>
    </citation>
    <scope>NUCLEOTIDE SEQUENCE [LARGE SCALE GENOMIC DNA]</scope>
    <source>
        <strain evidence="10 11">JCM 17098</strain>
    </source>
</reference>
<evidence type="ECO:0000256" key="2">
    <source>
        <dbReference type="ARBA" id="ARBA00010157"/>
    </source>
</evidence>
<feature type="transmembrane region" description="Helical" evidence="8">
    <location>
        <begin position="595"/>
        <end position="615"/>
    </location>
</feature>
<comment type="subcellular location">
    <subcellularLocation>
        <location evidence="1">Cell membrane</location>
        <topology evidence="1">Multi-pass membrane protein</topology>
    </subcellularLocation>
</comment>
<dbReference type="Proteomes" id="UP000790580">
    <property type="component" value="Unassembled WGS sequence"/>
</dbReference>
<sequence>MTFFSKLTSKRKYVWITIILWVLAAGLLSAAPSANDYTINTGENDLPEDAQSVITSEKVKEYFPNDDGLLALLVFSTEEEWTSDNWDQVSEISEWAFDHDELNLEGIVPFHMFPDQVKELFLSENGKTLVLPATLEKGLEMAEINDTITAIDEFGNDLLIDGDLYVTGPAGIASDTIAIFTNADLVLLFSTIALVLVLLIVIYRSPLLAFLPLLAIAFVYQVVDRVLGLLASAGVFTIESQSLSIVMILLFGATTDYSLFIFSRFREELRLVENKYEAMSRAVKGVAEPLFFSGGTVLAAMLVLLLAYYGPYQNFAPTFAITIVFVLLAGLTLVPALFTLFGRKAFWPFIPSVGEETLKKNRFWGGIGSIVTKKPWLTGGIVLLFLIINALNVPSIQYSFNLLNSFPEDMSSRIGFEKMEESFPPGELAPVTVLLENEGGFVLDEDGMMAQLEDLQSQLLAVPGVYDVSLSENRGENGQGENQGGNGEEGDVENEASDVAGEVLQALRLELILEDNPYDHGALDTIEVLIDTQGALLEESGFDSSEFQLYFAGETASQSDVRALSNRDTIVIGAVVTLVILIMLVWHTRSIVAPVYMMATILLSYLSALGISWFLFENFLGFEEMSYRIPLYSFVFLVALGVDYNIMLISRIREENKKFHIRDAVQRGVALTGGVISSAGVILAATFAVLTTQPIMELFLFGFIVSLGILMDAFLIRGMLVPAIVTVLGKWNWWPSKDAKLAETSKTVVEDE</sequence>
<dbReference type="RefSeq" id="WP_088073950.1">
    <property type="nucleotide sequence ID" value="NZ_JAHQCR010000033.1"/>
</dbReference>
<dbReference type="InterPro" id="IPR050545">
    <property type="entry name" value="Mycobact_MmpL"/>
</dbReference>
<keyword evidence="3" id="KW-1003">Cell membrane</keyword>
<evidence type="ECO:0000313" key="11">
    <source>
        <dbReference type="Proteomes" id="UP000790580"/>
    </source>
</evidence>
<dbReference type="Pfam" id="PF03176">
    <property type="entry name" value="MMPL"/>
    <property type="match status" value="2"/>
</dbReference>
<feature type="transmembrane region" description="Helical" evidence="8">
    <location>
        <begin position="286"/>
        <end position="309"/>
    </location>
</feature>
<protein>
    <submittedName>
        <fullName evidence="10">MMPL family transporter</fullName>
    </submittedName>
</protein>
<feature type="transmembrane region" description="Helical" evidence="8">
    <location>
        <begin position="570"/>
        <end position="588"/>
    </location>
</feature>
<feature type="transmembrane region" description="Helical" evidence="8">
    <location>
        <begin position="698"/>
        <end position="716"/>
    </location>
</feature>
<feature type="region of interest" description="Disordered" evidence="7">
    <location>
        <begin position="471"/>
        <end position="495"/>
    </location>
</feature>
<dbReference type="PANTHER" id="PTHR33406:SF6">
    <property type="entry name" value="MEMBRANE PROTEIN YDGH-RELATED"/>
    <property type="match status" value="1"/>
</dbReference>
<proteinExistence type="inferred from homology"/>
<evidence type="ECO:0000256" key="6">
    <source>
        <dbReference type="ARBA" id="ARBA00023136"/>
    </source>
</evidence>
<comment type="caution">
    <text evidence="10">The sequence shown here is derived from an EMBL/GenBank/DDBJ whole genome shotgun (WGS) entry which is preliminary data.</text>
</comment>
<feature type="transmembrane region" description="Helical" evidence="8">
    <location>
        <begin position="627"/>
        <end position="648"/>
    </location>
</feature>
<evidence type="ECO:0000259" key="9">
    <source>
        <dbReference type="PROSITE" id="PS50156"/>
    </source>
</evidence>
<feature type="transmembrane region" description="Helical" evidence="8">
    <location>
        <begin position="669"/>
        <end position="692"/>
    </location>
</feature>
<dbReference type="PROSITE" id="PS50156">
    <property type="entry name" value="SSD"/>
    <property type="match status" value="1"/>
</dbReference>
<dbReference type="PANTHER" id="PTHR33406">
    <property type="entry name" value="MEMBRANE PROTEIN MJ1562-RELATED"/>
    <property type="match status" value="1"/>
</dbReference>
<keyword evidence="6 8" id="KW-0472">Membrane</keyword>
<evidence type="ECO:0000256" key="3">
    <source>
        <dbReference type="ARBA" id="ARBA00022475"/>
    </source>
</evidence>
<dbReference type="EMBL" id="JAHQCR010000033">
    <property type="protein sequence ID" value="MBU9721272.1"/>
    <property type="molecule type" value="Genomic_DNA"/>
</dbReference>
<feature type="domain" description="SSD" evidence="9">
    <location>
        <begin position="598"/>
        <end position="726"/>
    </location>
</feature>
<gene>
    <name evidence="10" type="ORF">KS407_07390</name>
</gene>
<feature type="transmembrane region" description="Helical" evidence="8">
    <location>
        <begin position="376"/>
        <end position="400"/>
    </location>
</feature>
<comment type="similarity">
    <text evidence="2">Belongs to the resistance-nodulation-cell division (RND) (TC 2.A.6) family. MmpL subfamily.</text>
</comment>
<feature type="compositionally biased region" description="Gly residues" evidence="7">
    <location>
        <begin position="477"/>
        <end position="487"/>
    </location>
</feature>
<evidence type="ECO:0000256" key="7">
    <source>
        <dbReference type="SAM" id="MobiDB-lite"/>
    </source>
</evidence>
<evidence type="ECO:0000256" key="8">
    <source>
        <dbReference type="SAM" id="Phobius"/>
    </source>
</evidence>
<dbReference type="Gene3D" id="1.20.1640.10">
    <property type="entry name" value="Multidrug efflux transporter AcrB transmembrane domain"/>
    <property type="match status" value="2"/>
</dbReference>
<accession>A0ABS6JVK0</accession>
<keyword evidence="11" id="KW-1185">Reference proteome</keyword>